<evidence type="ECO:0000256" key="3">
    <source>
        <dbReference type="ARBA" id="ARBA00022106"/>
    </source>
</evidence>
<feature type="transmembrane region" description="Helical" evidence="10">
    <location>
        <begin position="235"/>
        <end position="259"/>
    </location>
</feature>
<gene>
    <name evidence="11" type="primary">mepA_1</name>
    <name evidence="11" type="ORF">NCTC11155_01038</name>
</gene>
<feature type="transmembrane region" description="Helical" evidence="10">
    <location>
        <begin position="194"/>
        <end position="215"/>
    </location>
</feature>
<dbReference type="Pfam" id="PF01554">
    <property type="entry name" value="MatE"/>
    <property type="match status" value="2"/>
</dbReference>
<dbReference type="RefSeq" id="WP_004291112.1">
    <property type="nucleotide sequence ID" value="NZ_CABKNQ010000018.1"/>
</dbReference>
<evidence type="ECO:0000256" key="7">
    <source>
        <dbReference type="ARBA" id="ARBA00022989"/>
    </source>
</evidence>
<evidence type="ECO:0000256" key="8">
    <source>
        <dbReference type="ARBA" id="ARBA00023136"/>
    </source>
</evidence>
<dbReference type="GO" id="GO:0015297">
    <property type="term" value="F:antiporter activity"/>
    <property type="evidence" value="ECO:0007669"/>
    <property type="project" value="InterPro"/>
</dbReference>
<evidence type="ECO:0000313" key="12">
    <source>
        <dbReference type="Proteomes" id="UP000254424"/>
    </source>
</evidence>
<dbReference type="InterPro" id="IPR045070">
    <property type="entry name" value="MATE_MepA-like"/>
</dbReference>
<dbReference type="Proteomes" id="UP000254424">
    <property type="component" value="Unassembled WGS sequence"/>
</dbReference>
<keyword evidence="7 10" id="KW-1133">Transmembrane helix</keyword>
<dbReference type="InterPro" id="IPR048279">
    <property type="entry name" value="MdtK-like"/>
</dbReference>
<dbReference type="GO" id="GO:0046677">
    <property type="term" value="P:response to antibiotic"/>
    <property type="evidence" value="ECO:0007669"/>
    <property type="project" value="UniProtKB-KW"/>
</dbReference>
<evidence type="ECO:0000256" key="10">
    <source>
        <dbReference type="SAM" id="Phobius"/>
    </source>
</evidence>
<dbReference type="InterPro" id="IPR002528">
    <property type="entry name" value="MATE_fam"/>
</dbReference>
<dbReference type="CDD" id="cd13143">
    <property type="entry name" value="MATE_MepA_like"/>
    <property type="match status" value="1"/>
</dbReference>
<organism evidence="11 12">
    <name type="scientific">Bacteroides eggerthii</name>
    <dbReference type="NCBI Taxonomy" id="28111"/>
    <lineage>
        <taxon>Bacteria</taxon>
        <taxon>Pseudomonadati</taxon>
        <taxon>Bacteroidota</taxon>
        <taxon>Bacteroidia</taxon>
        <taxon>Bacteroidales</taxon>
        <taxon>Bacteroidaceae</taxon>
        <taxon>Bacteroides</taxon>
    </lineage>
</organism>
<evidence type="ECO:0000256" key="4">
    <source>
        <dbReference type="ARBA" id="ARBA00022448"/>
    </source>
</evidence>
<dbReference type="EMBL" id="UFSX01000001">
    <property type="protein sequence ID" value="SUV29071.1"/>
    <property type="molecule type" value="Genomic_DNA"/>
</dbReference>
<dbReference type="GeneID" id="93070964"/>
<keyword evidence="9" id="KW-0046">Antibiotic resistance</keyword>
<evidence type="ECO:0000256" key="1">
    <source>
        <dbReference type="ARBA" id="ARBA00004651"/>
    </source>
</evidence>
<dbReference type="PANTHER" id="PTHR43823:SF3">
    <property type="entry name" value="MULTIDRUG EXPORT PROTEIN MEPA"/>
    <property type="match status" value="1"/>
</dbReference>
<dbReference type="PANTHER" id="PTHR43823">
    <property type="entry name" value="SPORULATION PROTEIN YKVU"/>
    <property type="match status" value="1"/>
</dbReference>
<feature type="transmembrane region" description="Helical" evidence="10">
    <location>
        <begin position="136"/>
        <end position="156"/>
    </location>
</feature>
<comment type="subcellular location">
    <subcellularLocation>
        <location evidence="1">Cell membrane</location>
        <topology evidence="1">Multi-pass membrane protein</topology>
    </subcellularLocation>
</comment>
<evidence type="ECO:0000256" key="6">
    <source>
        <dbReference type="ARBA" id="ARBA00022692"/>
    </source>
</evidence>
<feature type="transmembrane region" description="Helical" evidence="10">
    <location>
        <begin position="415"/>
        <end position="439"/>
    </location>
</feature>
<keyword evidence="6 10" id="KW-0812">Transmembrane</keyword>
<evidence type="ECO:0000256" key="9">
    <source>
        <dbReference type="ARBA" id="ARBA00023251"/>
    </source>
</evidence>
<dbReference type="InterPro" id="IPR051327">
    <property type="entry name" value="MATE_MepA_subfamily"/>
</dbReference>
<feature type="transmembrane region" description="Helical" evidence="10">
    <location>
        <begin position="314"/>
        <end position="338"/>
    </location>
</feature>
<dbReference type="STRING" id="483216.BACEGG_02803"/>
<dbReference type="GO" id="GO:0005886">
    <property type="term" value="C:plasma membrane"/>
    <property type="evidence" value="ECO:0007669"/>
    <property type="project" value="UniProtKB-SubCell"/>
</dbReference>
<sequence length="457" mass="50246">MNDPHILGTERIDKLLVQYSIPAIIGMTITSLYNIIDSIFIGHGVGAMGIAGLAITFPLMNLVVAFCTLVSAGGSAISSIRLGQKDMDGAAEVLNNTLMLCLVNSFLFGSISFFFLDEILRFFGASNDTLPYARDFMQVILLGTPITYTMIGLNNVMRATGYPKKAMLTSMVTVVCNIILAPVFIFHFDWGIRGAATATVISQFIGMVWVVSHFLQKTSIVRLQPGFWKMKKRIISSIFSIGMSPFLMNVTACVIVIIVNNSLQHYGGDMAIGAYGIMNRLLVLYVMIVLGLTMGMQPIVGYNFGAQKHDRVKATLRLSIIAGVCITSTGFIICELFPHAVSAIFTSDEQLIDMASRGVRIGIAMFPLVGAQIVIGNFFQSIGKAKISIFLSLTRQLLYLLPGLIILPRYMGLDGIWTCMPVSDFFAFVTAVIALWIYISRTRHYTTVKQVHRTMCK</sequence>
<dbReference type="PIRSF" id="PIRSF006603">
    <property type="entry name" value="DinF"/>
    <property type="match status" value="1"/>
</dbReference>
<reference evidence="11 12" key="1">
    <citation type="submission" date="2018-06" db="EMBL/GenBank/DDBJ databases">
        <authorList>
            <consortium name="Pathogen Informatics"/>
            <person name="Doyle S."/>
        </authorList>
    </citation>
    <scope>NUCLEOTIDE SEQUENCE [LARGE SCALE GENOMIC DNA]</scope>
    <source>
        <strain evidence="11 12">NCTC11155</strain>
    </source>
</reference>
<dbReference type="NCBIfam" id="TIGR00797">
    <property type="entry name" value="matE"/>
    <property type="match status" value="1"/>
</dbReference>
<feature type="transmembrane region" description="Helical" evidence="10">
    <location>
        <begin position="48"/>
        <end position="72"/>
    </location>
</feature>
<keyword evidence="4" id="KW-0813">Transport</keyword>
<comment type="similarity">
    <text evidence="2">Belongs to the multi antimicrobial extrusion (MATE) (TC 2.A.66.1) family. MepA subfamily.</text>
</comment>
<feature type="transmembrane region" description="Helical" evidence="10">
    <location>
        <begin position="387"/>
        <end position="409"/>
    </location>
</feature>
<accession>A0A380YN73</accession>
<feature type="transmembrane region" description="Helical" evidence="10">
    <location>
        <begin position="168"/>
        <end position="188"/>
    </location>
</feature>
<evidence type="ECO:0000313" key="11">
    <source>
        <dbReference type="EMBL" id="SUV29071.1"/>
    </source>
</evidence>
<name>A0A380YN73_9BACE</name>
<evidence type="ECO:0000256" key="2">
    <source>
        <dbReference type="ARBA" id="ARBA00008417"/>
    </source>
</evidence>
<feature type="transmembrane region" description="Helical" evidence="10">
    <location>
        <begin position="16"/>
        <end position="36"/>
    </location>
</feature>
<dbReference type="GO" id="GO:0042910">
    <property type="term" value="F:xenobiotic transmembrane transporter activity"/>
    <property type="evidence" value="ECO:0007669"/>
    <property type="project" value="InterPro"/>
</dbReference>
<keyword evidence="5" id="KW-1003">Cell membrane</keyword>
<dbReference type="AlphaFoldDB" id="A0A380YN73"/>
<feature type="transmembrane region" description="Helical" evidence="10">
    <location>
        <begin position="358"/>
        <end position="375"/>
    </location>
</feature>
<evidence type="ECO:0000256" key="5">
    <source>
        <dbReference type="ARBA" id="ARBA00022475"/>
    </source>
</evidence>
<protein>
    <recommendedName>
        <fullName evidence="3">Multidrug export protein MepA</fullName>
    </recommendedName>
</protein>
<feature type="transmembrane region" description="Helical" evidence="10">
    <location>
        <begin position="93"/>
        <end position="116"/>
    </location>
</feature>
<keyword evidence="8 10" id="KW-0472">Membrane</keyword>
<dbReference type="OrthoDB" id="9811110at2"/>
<proteinExistence type="inferred from homology"/>